<dbReference type="Pfam" id="PF08268">
    <property type="entry name" value="FBA_3"/>
    <property type="match status" value="1"/>
</dbReference>
<dbReference type="AlphaFoldDB" id="A0A2U1PSZ6"/>
<dbReference type="InterPro" id="IPR036047">
    <property type="entry name" value="F-box-like_dom_sf"/>
</dbReference>
<dbReference type="InterPro" id="IPR017451">
    <property type="entry name" value="F-box-assoc_interact_dom"/>
</dbReference>
<dbReference type="OrthoDB" id="591557at2759"/>
<protein>
    <submittedName>
        <fullName evidence="2">F-box associated interaction domain-containing protein</fullName>
    </submittedName>
</protein>
<gene>
    <name evidence="2" type="ORF">CTI12_AA116530</name>
</gene>
<dbReference type="InterPro" id="IPR013187">
    <property type="entry name" value="F-box-assoc_dom_typ3"/>
</dbReference>
<name>A0A2U1PSZ6_ARTAN</name>
<evidence type="ECO:0000313" key="3">
    <source>
        <dbReference type="Proteomes" id="UP000245207"/>
    </source>
</evidence>
<proteinExistence type="predicted"/>
<dbReference type="Proteomes" id="UP000245207">
    <property type="component" value="Unassembled WGS sequence"/>
</dbReference>
<dbReference type="InterPro" id="IPR050796">
    <property type="entry name" value="SCF_F-box_component"/>
</dbReference>
<evidence type="ECO:0000259" key="1">
    <source>
        <dbReference type="PROSITE" id="PS50181"/>
    </source>
</evidence>
<dbReference type="EMBL" id="PKPP01000771">
    <property type="protein sequence ID" value="PWA88864.1"/>
    <property type="molecule type" value="Genomic_DNA"/>
</dbReference>
<sequence>MTTLKDKTQEQQPSNKRIKTSSETLLPTLLQEIIVEILSRLPVESLLRCKSVCKEWYSLISDHHFIKSHYTLSSTNLKYTHHKLVISTVPRINIKSCSLYDVLFNDEGSKNVGLLELDYPLKHPRKSVWIVGSCNGLLCIAIEEDSLFIWNPSTRRSNTLPYCGFKAKAGSYVLYGFGYDEGSEDYKVVGISCVFKSGGRYDVKVKVFSLKLGIGRRLGVFLMGFRWMIRGSFVVGRFIGRRVRILGRCIRGGLFRLIWGRRVMVRFCSRCMMKVIRI</sequence>
<dbReference type="Gene3D" id="1.20.1280.50">
    <property type="match status" value="1"/>
</dbReference>
<dbReference type="SUPFAM" id="SSF81383">
    <property type="entry name" value="F-box domain"/>
    <property type="match status" value="1"/>
</dbReference>
<reference evidence="2 3" key="1">
    <citation type="journal article" date="2018" name="Mol. Plant">
        <title>The genome of Artemisia annua provides insight into the evolution of Asteraceae family and artemisinin biosynthesis.</title>
        <authorList>
            <person name="Shen Q."/>
            <person name="Zhang L."/>
            <person name="Liao Z."/>
            <person name="Wang S."/>
            <person name="Yan T."/>
            <person name="Shi P."/>
            <person name="Liu M."/>
            <person name="Fu X."/>
            <person name="Pan Q."/>
            <person name="Wang Y."/>
            <person name="Lv Z."/>
            <person name="Lu X."/>
            <person name="Zhang F."/>
            <person name="Jiang W."/>
            <person name="Ma Y."/>
            <person name="Chen M."/>
            <person name="Hao X."/>
            <person name="Li L."/>
            <person name="Tang Y."/>
            <person name="Lv G."/>
            <person name="Zhou Y."/>
            <person name="Sun X."/>
            <person name="Brodelius P.E."/>
            <person name="Rose J.K.C."/>
            <person name="Tang K."/>
        </authorList>
    </citation>
    <scope>NUCLEOTIDE SEQUENCE [LARGE SCALE GENOMIC DNA]</scope>
    <source>
        <strain evidence="3">cv. Huhao1</strain>
        <tissue evidence="2">Leaf</tissue>
    </source>
</reference>
<dbReference type="NCBIfam" id="TIGR01640">
    <property type="entry name" value="F_box_assoc_1"/>
    <property type="match status" value="1"/>
</dbReference>
<evidence type="ECO:0000313" key="2">
    <source>
        <dbReference type="EMBL" id="PWA88864.1"/>
    </source>
</evidence>
<feature type="domain" description="F-box" evidence="1">
    <location>
        <begin position="23"/>
        <end position="69"/>
    </location>
</feature>
<organism evidence="2 3">
    <name type="scientific">Artemisia annua</name>
    <name type="common">Sweet wormwood</name>
    <dbReference type="NCBI Taxonomy" id="35608"/>
    <lineage>
        <taxon>Eukaryota</taxon>
        <taxon>Viridiplantae</taxon>
        <taxon>Streptophyta</taxon>
        <taxon>Embryophyta</taxon>
        <taxon>Tracheophyta</taxon>
        <taxon>Spermatophyta</taxon>
        <taxon>Magnoliopsida</taxon>
        <taxon>eudicotyledons</taxon>
        <taxon>Gunneridae</taxon>
        <taxon>Pentapetalae</taxon>
        <taxon>asterids</taxon>
        <taxon>campanulids</taxon>
        <taxon>Asterales</taxon>
        <taxon>Asteraceae</taxon>
        <taxon>Asteroideae</taxon>
        <taxon>Anthemideae</taxon>
        <taxon>Artemisiinae</taxon>
        <taxon>Artemisia</taxon>
    </lineage>
</organism>
<dbReference type="SMART" id="SM00256">
    <property type="entry name" value="FBOX"/>
    <property type="match status" value="1"/>
</dbReference>
<dbReference type="STRING" id="35608.A0A2U1PSZ6"/>
<dbReference type="PANTHER" id="PTHR31672:SF13">
    <property type="entry name" value="F-BOX PROTEIN CPR30-LIKE"/>
    <property type="match status" value="1"/>
</dbReference>
<dbReference type="PROSITE" id="PS50181">
    <property type="entry name" value="FBOX"/>
    <property type="match status" value="1"/>
</dbReference>
<keyword evidence="3" id="KW-1185">Reference proteome</keyword>
<dbReference type="Pfam" id="PF12937">
    <property type="entry name" value="F-box-like"/>
    <property type="match status" value="1"/>
</dbReference>
<dbReference type="CDD" id="cd22157">
    <property type="entry name" value="F-box_AtFBW1-like"/>
    <property type="match status" value="1"/>
</dbReference>
<comment type="caution">
    <text evidence="2">The sequence shown here is derived from an EMBL/GenBank/DDBJ whole genome shotgun (WGS) entry which is preliminary data.</text>
</comment>
<dbReference type="InterPro" id="IPR001810">
    <property type="entry name" value="F-box_dom"/>
</dbReference>
<dbReference type="PANTHER" id="PTHR31672">
    <property type="entry name" value="BNACNNG10540D PROTEIN"/>
    <property type="match status" value="1"/>
</dbReference>
<accession>A0A2U1PSZ6</accession>